<dbReference type="SUPFAM" id="SSF48056">
    <property type="entry name" value="Di-copper centre-containing domain"/>
    <property type="match status" value="1"/>
</dbReference>
<feature type="non-terminal residue" evidence="4">
    <location>
        <position position="1"/>
    </location>
</feature>
<gene>
    <name evidence="4" type="ORF">g.5822</name>
</gene>
<dbReference type="EMBL" id="GEBQ01012680">
    <property type="protein sequence ID" value="JAT27297.1"/>
    <property type="molecule type" value="Transcribed_RNA"/>
</dbReference>
<evidence type="ECO:0000259" key="2">
    <source>
        <dbReference type="Pfam" id="PF00372"/>
    </source>
</evidence>
<sequence length="328" mass="38666">EILSNLVQANEYSVNNLYYSAYNGLYGYFDVFRKLVGSIVEPYYQYQSSPGAVETNSAALRDPVFYQFIARVVYYFQAFQNQQEPYKQEQLEFPGVQVQSVNVDKLMTYLDEAEVELYNAINYQKGEQAESYQYRARQPQLNYKPFNYNIQLSSEQSSDAVVRVFLGPQYNVQGKPYSLEQARQYFVEVDRFVANLKNGQNQIQRNSRQSSRFVQEQPSTRSLFAQAQQGTFDYNQTVQEQQLYRLPQNLLLPRGSEQGQQYVLAVTVHQYQPDQVQSQLYQPYDNRPEGFPFDRPAQYNYFQQYKNFFYQTVTIYNQNQTQVNNPEQ</sequence>
<feature type="domain" description="Hemocyanin middle" evidence="2">
    <location>
        <begin position="1"/>
        <end position="76"/>
    </location>
</feature>
<dbReference type="Gene3D" id="2.60.40.1520">
    <property type="entry name" value="Hemocyanin, C-terminal domain"/>
    <property type="match status" value="1"/>
</dbReference>
<reference evidence="4" key="1">
    <citation type="submission" date="2015-11" db="EMBL/GenBank/DDBJ databases">
        <title>De novo transcriptome assembly of four potential Pierce s Disease insect vectors from Arizona vineyards.</title>
        <authorList>
            <person name="Tassone E.E."/>
        </authorList>
    </citation>
    <scope>NUCLEOTIDE SEQUENCE</scope>
</reference>
<dbReference type="Gene3D" id="1.10.1280.10">
    <property type="entry name" value="Di-copper center containing domain from catechol oxidase"/>
    <property type="match status" value="1"/>
</dbReference>
<evidence type="ECO:0000256" key="1">
    <source>
        <dbReference type="ARBA" id="ARBA00022761"/>
    </source>
</evidence>
<evidence type="ECO:0008006" key="5">
    <source>
        <dbReference type="Google" id="ProtNLM"/>
    </source>
</evidence>
<dbReference type="Pfam" id="PF00372">
    <property type="entry name" value="Hemocyanin_M"/>
    <property type="match status" value="1"/>
</dbReference>
<proteinExistence type="predicted"/>
<evidence type="ECO:0000259" key="3">
    <source>
        <dbReference type="Pfam" id="PF03723"/>
    </source>
</evidence>
<dbReference type="InterPro" id="IPR005203">
    <property type="entry name" value="Hemocyanin_C"/>
</dbReference>
<dbReference type="InterPro" id="IPR037020">
    <property type="entry name" value="Hemocyanin_C_sf"/>
</dbReference>
<name>A0A1B6LUE0_9HEMI</name>
<organism evidence="4">
    <name type="scientific">Graphocephala atropunctata</name>
    <dbReference type="NCBI Taxonomy" id="36148"/>
    <lineage>
        <taxon>Eukaryota</taxon>
        <taxon>Metazoa</taxon>
        <taxon>Ecdysozoa</taxon>
        <taxon>Arthropoda</taxon>
        <taxon>Hexapoda</taxon>
        <taxon>Insecta</taxon>
        <taxon>Pterygota</taxon>
        <taxon>Neoptera</taxon>
        <taxon>Paraneoptera</taxon>
        <taxon>Hemiptera</taxon>
        <taxon>Auchenorrhyncha</taxon>
        <taxon>Membracoidea</taxon>
        <taxon>Cicadellidae</taxon>
        <taxon>Cicadellinae</taxon>
        <taxon>Cicadellini</taxon>
        <taxon>Graphocephala</taxon>
    </lineage>
</organism>
<accession>A0A1B6LUE0</accession>
<keyword evidence="1" id="KW-0758">Storage protein</keyword>
<dbReference type="InterPro" id="IPR000896">
    <property type="entry name" value="Hemocyanin/hexamerin_mid_dom"/>
</dbReference>
<dbReference type="GO" id="GO:0045735">
    <property type="term" value="F:nutrient reservoir activity"/>
    <property type="evidence" value="ECO:0007669"/>
    <property type="project" value="UniProtKB-KW"/>
</dbReference>
<protein>
    <recommendedName>
        <fullName evidence="5">Hexamerin</fullName>
    </recommendedName>
</protein>
<dbReference type="Pfam" id="PF03723">
    <property type="entry name" value="Hemocyanin_C"/>
    <property type="match status" value="1"/>
</dbReference>
<dbReference type="GO" id="GO:0005615">
    <property type="term" value="C:extracellular space"/>
    <property type="evidence" value="ECO:0007669"/>
    <property type="project" value="UniProtKB-ARBA"/>
</dbReference>
<dbReference type="PANTHER" id="PTHR11511:SF5">
    <property type="entry name" value="FAT-BODY PROTEIN 1-RELATED"/>
    <property type="match status" value="1"/>
</dbReference>
<dbReference type="InterPro" id="IPR013788">
    <property type="entry name" value="Hemocyanin/hexamerin"/>
</dbReference>
<dbReference type="SUPFAM" id="SSF81296">
    <property type="entry name" value="E set domains"/>
    <property type="match status" value="1"/>
</dbReference>
<feature type="domain" description="Hemocyanin C-terminal" evidence="3">
    <location>
        <begin position="85"/>
        <end position="316"/>
    </location>
</feature>
<dbReference type="InterPro" id="IPR008922">
    <property type="entry name" value="Di-copper_centre_dom_sf"/>
</dbReference>
<dbReference type="InterPro" id="IPR014756">
    <property type="entry name" value="Ig_E-set"/>
</dbReference>
<evidence type="ECO:0000313" key="4">
    <source>
        <dbReference type="EMBL" id="JAT27297.1"/>
    </source>
</evidence>
<dbReference type="AlphaFoldDB" id="A0A1B6LUE0"/>
<dbReference type="PANTHER" id="PTHR11511">
    <property type="entry name" value="LARVAL STORAGE PROTEIN/PHENOLOXIDASE"/>
    <property type="match status" value="1"/>
</dbReference>